<proteinExistence type="predicted"/>
<name>A0A1I2FKI1_9BACL</name>
<dbReference type="AlphaFoldDB" id="A0A1I2FKI1"/>
<dbReference type="RefSeq" id="WP_046232401.1">
    <property type="nucleotide sequence ID" value="NZ_FONN01000012.1"/>
</dbReference>
<dbReference type="InterPro" id="IPR050624">
    <property type="entry name" value="HTH-type_Tx_Regulator"/>
</dbReference>
<evidence type="ECO:0000256" key="1">
    <source>
        <dbReference type="ARBA" id="ARBA00023125"/>
    </source>
</evidence>
<dbReference type="PANTHER" id="PTHR43479">
    <property type="entry name" value="ACREF/ENVCD OPERON REPRESSOR-RELATED"/>
    <property type="match status" value="1"/>
</dbReference>
<reference evidence="5" key="1">
    <citation type="submission" date="2016-10" db="EMBL/GenBank/DDBJ databases">
        <authorList>
            <person name="Varghese N."/>
            <person name="Submissions S."/>
        </authorList>
    </citation>
    <scope>NUCLEOTIDE SEQUENCE [LARGE SCALE GENOMIC DNA]</scope>
    <source>
        <strain evidence="5">CGMCC 1.10223</strain>
    </source>
</reference>
<dbReference type="Gene3D" id="1.10.357.10">
    <property type="entry name" value="Tetracycline Repressor, domain 2"/>
    <property type="match status" value="1"/>
</dbReference>
<dbReference type="OrthoDB" id="9810250at2"/>
<evidence type="ECO:0000259" key="3">
    <source>
        <dbReference type="PROSITE" id="PS50977"/>
    </source>
</evidence>
<evidence type="ECO:0000313" key="5">
    <source>
        <dbReference type="Proteomes" id="UP000183410"/>
    </source>
</evidence>
<dbReference type="Proteomes" id="UP000183410">
    <property type="component" value="Unassembled WGS sequence"/>
</dbReference>
<dbReference type="InterPro" id="IPR009057">
    <property type="entry name" value="Homeodomain-like_sf"/>
</dbReference>
<dbReference type="SUPFAM" id="SSF46689">
    <property type="entry name" value="Homeodomain-like"/>
    <property type="match status" value="1"/>
</dbReference>
<feature type="DNA-binding region" description="H-T-H motif" evidence="2">
    <location>
        <begin position="36"/>
        <end position="55"/>
    </location>
</feature>
<keyword evidence="5" id="KW-1185">Reference proteome</keyword>
<evidence type="ECO:0000313" key="4">
    <source>
        <dbReference type="EMBL" id="SFF05533.1"/>
    </source>
</evidence>
<sequence>MSENHLKIDRRIVRSRYALREALLALMADKPFQAISITEIVEHAGYNRGTFYANYENKEALLDEITTELLDKLLQSFRAPYEHVEVFNVSELPAHAVTIFNHIYEHSNIYTILMKNDVLPNMKEKMLHVLKQISMAELLFPTDDIDRELLATYSMSAVLGLVWHWIETGFKHPPAYMQEQLVKIIHLYPNIADAARTGKPL</sequence>
<dbReference type="EMBL" id="FONN01000012">
    <property type="protein sequence ID" value="SFF05533.1"/>
    <property type="molecule type" value="Genomic_DNA"/>
</dbReference>
<dbReference type="Pfam" id="PF14278">
    <property type="entry name" value="TetR_C_8"/>
    <property type="match status" value="1"/>
</dbReference>
<organism evidence="4 5">
    <name type="scientific">Paenibacillus algorifonticola</name>
    <dbReference type="NCBI Taxonomy" id="684063"/>
    <lineage>
        <taxon>Bacteria</taxon>
        <taxon>Bacillati</taxon>
        <taxon>Bacillota</taxon>
        <taxon>Bacilli</taxon>
        <taxon>Bacillales</taxon>
        <taxon>Paenibacillaceae</taxon>
        <taxon>Paenibacillus</taxon>
    </lineage>
</organism>
<gene>
    <name evidence="4" type="ORF">SAMN04487969_112132</name>
</gene>
<dbReference type="PANTHER" id="PTHR43479:SF7">
    <property type="entry name" value="TETR-FAMILY TRANSCRIPTIONAL REGULATOR"/>
    <property type="match status" value="1"/>
</dbReference>
<dbReference type="GO" id="GO:0003677">
    <property type="term" value="F:DNA binding"/>
    <property type="evidence" value="ECO:0007669"/>
    <property type="project" value="UniProtKB-UniRule"/>
</dbReference>
<feature type="domain" description="HTH tetR-type" evidence="3">
    <location>
        <begin position="13"/>
        <end position="73"/>
    </location>
</feature>
<evidence type="ECO:0000256" key="2">
    <source>
        <dbReference type="PROSITE-ProRule" id="PRU00335"/>
    </source>
</evidence>
<protein>
    <submittedName>
        <fullName evidence="4">Transcriptional regulator, TetR family</fullName>
    </submittedName>
</protein>
<accession>A0A1I2FKI1</accession>
<dbReference type="Pfam" id="PF00440">
    <property type="entry name" value="TetR_N"/>
    <property type="match status" value="1"/>
</dbReference>
<dbReference type="InterPro" id="IPR001647">
    <property type="entry name" value="HTH_TetR"/>
</dbReference>
<dbReference type="InterPro" id="IPR039532">
    <property type="entry name" value="TetR_C_Firmicutes"/>
</dbReference>
<dbReference type="PROSITE" id="PS50977">
    <property type="entry name" value="HTH_TETR_2"/>
    <property type="match status" value="1"/>
</dbReference>
<keyword evidence="1 2" id="KW-0238">DNA-binding</keyword>